<accession>A0A1G1Y1A3</accession>
<organism evidence="1 2">
    <name type="scientific">Candidatus Buchananbacteria bacterium RIFCSPHIGHO2_01_FULL_46_12</name>
    <dbReference type="NCBI Taxonomy" id="1797536"/>
    <lineage>
        <taxon>Bacteria</taxon>
        <taxon>Candidatus Buchananiibacteriota</taxon>
    </lineage>
</organism>
<gene>
    <name evidence="1" type="ORF">A2663_04625</name>
</gene>
<name>A0A1G1Y1A3_9BACT</name>
<dbReference type="Proteomes" id="UP000178432">
    <property type="component" value="Unassembled WGS sequence"/>
</dbReference>
<protein>
    <submittedName>
        <fullName evidence="1">Uncharacterized protein</fullName>
    </submittedName>
</protein>
<reference evidence="1 2" key="1">
    <citation type="journal article" date="2016" name="Nat. Commun.">
        <title>Thousands of microbial genomes shed light on interconnected biogeochemical processes in an aquifer system.</title>
        <authorList>
            <person name="Anantharaman K."/>
            <person name="Brown C.T."/>
            <person name="Hug L.A."/>
            <person name="Sharon I."/>
            <person name="Castelle C.J."/>
            <person name="Probst A.J."/>
            <person name="Thomas B.C."/>
            <person name="Singh A."/>
            <person name="Wilkins M.J."/>
            <person name="Karaoz U."/>
            <person name="Brodie E.L."/>
            <person name="Williams K.H."/>
            <person name="Hubbard S.S."/>
            <person name="Banfield J.F."/>
        </authorList>
    </citation>
    <scope>NUCLEOTIDE SEQUENCE [LARGE SCALE GENOMIC DNA]</scope>
</reference>
<evidence type="ECO:0000313" key="2">
    <source>
        <dbReference type="Proteomes" id="UP000178432"/>
    </source>
</evidence>
<dbReference type="AlphaFoldDB" id="A0A1G1Y1A3"/>
<sequence length="86" mass="10063">MPKNDKKEKINFSNDEEIRKLVVARLKVISPDTIKCIGNEGTFSRDELIEHVNRGDKIGRTIERVEMEWLRALKRGIINELYHENA</sequence>
<evidence type="ECO:0000313" key="1">
    <source>
        <dbReference type="EMBL" id="OGY45974.1"/>
    </source>
</evidence>
<comment type="caution">
    <text evidence="1">The sequence shown here is derived from an EMBL/GenBank/DDBJ whole genome shotgun (WGS) entry which is preliminary data.</text>
</comment>
<proteinExistence type="predicted"/>
<dbReference type="EMBL" id="MHIF01000068">
    <property type="protein sequence ID" value="OGY45974.1"/>
    <property type="molecule type" value="Genomic_DNA"/>
</dbReference>